<dbReference type="SUPFAM" id="SSF52172">
    <property type="entry name" value="CheY-like"/>
    <property type="match status" value="1"/>
</dbReference>
<dbReference type="GO" id="GO:0000160">
    <property type="term" value="P:phosphorelay signal transduction system"/>
    <property type="evidence" value="ECO:0007669"/>
    <property type="project" value="InterPro"/>
</dbReference>
<dbReference type="InterPro" id="IPR001789">
    <property type="entry name" value="Sig_transdc_resp-reg_receiver"/>
</dbReference>
<feature type="modified residue" description="4-aspartylphosphate" evidence="1">
    <location>
        <position position="177"/>
    </location>
</feature>
<feature type="region of interest" description="Disordered" evidence="2">
    <location>
        <begin position="78"/>
        <end position="106"/>
    </location>
</feature>
<protein>
    <submittedName>
        <fullName evidence="4">Response regulator receiver domain-containing protein</fullName>
    </submittedName>
</protein>
<dbReference type="RefSeq" id="WP_073489684.1">
    <property type="nucleotide sequence ID" value="NZ_FQVN01000016.1"/>
</dbReference>
<organism evidence="4 5">
    <name type="scientific">Streptoalloteichus hindustanus</name>
    <dbReference type="NCBI Taxonomy" id="2017"/>
    <lineage>
        <taxon>Bacteria</taxon>
        <taxon>Bacillati</taxon>
        <taxon>Actinomycetota</taxon>
        <taxon>Actinomycetes</taxon>
        <taxon>Pseudonocardiales</taxon>
        <taxon>Pseudonocardiaceae</taxon>
        <taxon>Streptoalloteichus</taxon>
    </lineage>
</organism>
<evidence type="ECO:0000313" key="4">
    <source>
        <dbReference type="EMBL" id="SHG90526.1"/>
    </source>
</evidence>
<evidence type="ECO:0000259" key="3">
    <source>
        <dbReference type="PROSITE" id="PS50110"/>
    </source>
</evidence>
<dbReference type="OrthoDB" id="88903at2"/>
<evidence type="ECO:0000313" key="5">
    <source>
        <dbReference type="Proteomes" id="UP000184501"/>
    </source>
</evidence>
<feature type="domain" description="Response regulatory" evidence="3">
    <location>
        <begin position="128"/>
        <end position="248"/>
    </location>
</feature>
<gene>
    <name evidence="4" type="ORF">SAMN05444320_11637</name>
</gene>
<feature type="compositionally biased region" description="Pro residues" evidence="2">
    <location>
        <begin position="91"/>
        <end position="106"/>
    </location>
</feature>
<proteinExistence type="predicted"/>
<dbReference type="CDD" id="cd00156">
    <property type="entry name" value="REC"/>
    <property type="match status" value="1"/>
</dbReference>
<dbReference type="Proteomes" id="UP000184501">
    <property type="component" value="Unassembled WGS sequence"/>
</dbReference>
<dbReference type="STRING" id="2017.SAMN05444320_11637"/>
<accession>A0A1M5NLT9</accession>
<evidence type="ECO:0000256" key="2">
    <source>
        <dbReference type="SAM" id="MobiDB-lite"/>
    </source>
</evidence>
<reference evidence="4 5" key="1">
    <citation type="submission" date="2016-11" db="EMBL/GenBank/DDBJ databases">
        <authorList>
            <person name="Jaros S."/>
            <person name="Januszkiewicz K."/>
            <person name="Wedrychowicz H."/>
        </authorList>
    </citation>
    <scope>NUCLEOTIDE SEQUENCE [LARGE SCALE GENOMIC DNA]</scope>
    <source>
        <strain evidence="4 5">DSM 44523</strain>
    </source>
</reference>
<dbReference type="Gene3D" id="3.40.50.2300">
    <property type="match status" value="1"/>
</dbReference>
<name>A0A1M5NLT9_STRHI</name>
<evidence type="ECO:0000256" key="1">
    <source>
        <dbReference type="PROSITE-ProRule" id="PRU00169"/>
    </source>
</evidence>
<dbReference type="EMBL" id="FQVN01000016">
    <property type="protein sequence ID" value="SHG90526.1"/>
    <property type="molecule type" value="Genomic_DNA"/>
</dbReference>
<dbReference type="InterPro" id="IPR011006">
    <property type="entry name" value="CheY-like_superfamily"/>
</dbReference>
<sequence length="248" mass="27197">MAEVASLVSAVASLLWPALALTALLLFRGPLARIVRAAAHREVEIEIGGQRLTMRELNHQQNELIQDLQRQVATLRKTVDGTKEPKGLPAATPPEPKQPPLEPLPLEPLTRVEPAEAVAPRPEGEPFAVLWVDDKPETKALLVEQLRANGVRVDLVDNTSDAMNLLSRRRFRLIVTDMGREENGAFHPDAGLELLREARDTGVDTPVVVYCMPHNGTQYGARAHGLGAVGVTSSAVELFDYFQRFGLL</sequence>
<keyword evidence="1" id="KW-0597">Phosphoprotein</keyword>
<dbReference type="PROSITE" id="PS50110">
    <property type="entry name" value="RESPONSE_REGULATORY"/>
    <property type="match status" value="1"/>
</dbReference>
<keyword evidence="5" id="KW-1185">Reference proteome</keyword>
<dbReference type="AlphaFoldDB" id="A0A1M5NLT9"/>
<dbReference type="Pfam" id="PF00072">
    <property type="entry name" value="Response_reg"/>
    <property type="match status" value="1"/>
</dbReference>